<dbReference type="AlphaFoldDB" id="A0A2D0KXI9"/>
<dbReference type="Proteomes" id="UP000221101">
    <property type="component" value="Unassembled WGS sequence"/>
</dbReference>
<evidence type="ECO:0000313" key="1">
    <source>
        <dbReference type="EMBL" id="PHM68143.1"/>
    </source>
</evidence>
<comment type="caution">
    <text evidence="1">The sequence shown here is derived from an EMBL/GenBank/DDBJ whole genome shotgun (WGS) entry which is preliminary data.</text>
</comment>
<dbReference type="RefSeq" id="WP_099143436.1">
    <property type="nucleotide sequence ID" value="NZ_CAWNOR010000087.1"/>
</dbReference>
<accession>A0A2D0KXI9</accession>
<sequence length="69" mass="7936">MKKNKLSIGGKFHLQNALEINEEMQTLLIPLLKKVESDVGIDAYSMLRTVLRLSICQNRDLDELNNYSE</sequence>
<dbReference type="EMBL" id="NJCX01000050">
    <property type="protein sequence ID" value="PHM68143.1"/>
    <property type="molecule type" value="Genomic_DNA"/>
</dbReference>
<reference evidence="1 2" key="1">
    <citation type="journal article" date="2017" name="Nat. Microbiol.">
        <title>Natural product diversity associated with the nematode symbionts Photorhabdus and Xenorhabdus.</title>
        <authorList>
            <person name="Tobias N.J."/>
            <person name="Wolff H."/>
            <person name="Djahanschiri B."/>
            <person name="Grundmann F."/>
            <person name="Kronenwerth M."/>
            <person name="Shi Y.M."/>
            <person name="Simonyi S."/>
            <person name="Grun P."/>
            <person name="Shapiro-Ilan D."/>
            <person name="Pidot S.J."/>
            <person name="Stinear T.P."/>
            <person name="Ebersberger I."/>
            <person name="Bode H.B."/>
        </authorList>
    </citation>
    <scope>NUCLEOTIDE SEQUENCE [LARGE SCALE GENOMIC DNA]</scope>
    <source>
        <strain evidence="1 2">DSM 17907</strain>
    </source>
</reference>
<evidence type="ECO:0000313" key="2">
    <source>
        <dbReference type="Proteomes" id="UP000221101"/>
    </source>
</evidence>
<gene>
    <name evidence="1" type="ORF">Xkoz_03734</name>
</gene>
<organism evidence="1 2">
    <name type="scientific">Xenorhabdus kozodoii</name>
    <dbReference type="NCBI Taxonomy" id="351676"/>
    <lineage>
        <taxon>Bacteria</taxon>
        <taxon>Pseudomonadati</taxon>
        <taxon>Pseudomonadota</taxon>
        <taxon>Gammaproteobacteria</taxon>
        <taxon>Enterobacterales</taxon>
        <taxon>Morganellaceae</taxon>
        <taxon>Xenorhabdus</taxon>
    </lineage>
</organism>
<name>A0A2D0KXI9_9GAMM</name>
<keyword evidence="2" id="KW-1185">Reference proteome</keyword>
<dbReference type="OrthoDB" id="6455635at2"/>
<proteinExistence type="predicted"/>
<protein>
    <submittedName>
        <fullName evidence="1">Uncharacterized protein</fullName>
    </submittedName>
</protein>